<proteinExistence type="predicted"/>
<evidence type="ECO:0000313" key="4">
    <source>
        <dbReference type="Proteomes" id="UP000309215"/>
    </source>
</evidence>
<dbReference type="GO" id="GO:0035438">
    <property type="term" value="F:cyclic-di-GMP binding"/>
    <property type="evidence" value="ECO:0007669"/>
    <property type="project" value="InterPro"/>
</dbReference>
<dbReference type="SUPFAM" id="SSF141371">
    <property type="entry name" value="PilZ domain-like"/>
    <property type="match status" value="1"/>
</dbReference>
<dbReference type="EMBL" id="SSMQ01000026">
    <property type="protein sequence ID" value="TKD03937.1"/>
    <property type="molecule type" value="Genomic_DNA"/>
</dbReference>
<reference evidence="3 4" key="1">
    <citation type="submission" date="2019-04" db="EMBL/GenBank/DDBJ databases">
        <authorList>
            <person name="Li Y."/>
            <person name="Wang J."/>
        </authorList>
    </citation>
    <scope>NUCLEOTIDE SEQUENCE [LARGE SCALE GENOMIC DNA]</scope>
    <source>
        <strain evidence="3 4">DSM 14668</strain>
    </source>
</reference>
<keyword evidence="4" id="KW-1185">Reference proteome</keyword>
<comment type="caution">
    <text evidence="3">The sequence shown here is derived from an EMBL/GenBank/DDBJ whole genome shotgun (WGS) entry which is preliminary data.</text>
</comment>
<dbReference type="Gene3D" id="2.40.10.220">
    <property type="entry name" value="predicted glycosyltransferase like domains"/>
    <property type="match status" value="1"/>
</dbReference>
<sequence>MRVPRRGRAVRGQRVPDDLLRRPVLVRRLVRGGITAGEAGERQEREDEGTRGHGPSVSQRGALWGRGKGAFLAASGRLGRLRARRPLMEMLLVNERRVPRHAVTVECQVVREDDFTMLGARGVDLSTCGMLLVADAPATVGDDVLISLRIPGREQWIDARGKVTRIADELAAHEGRRGVGIAFELPPGGTRHALEEALCAYPTVVSSRAPRVDYAATVDMISLL</sequence>
<dbReference type="Proteomes" id="UP000309215">
    <property type="component" value="Unassembled WGS sequence"/>
</dbReference>
<protein>
    <submittedName>
        <fullName evidence="3">PilZ domain-containing protein</fullName>
    </submittedName>
</protein>
<evidence type="ECO:0000256" key="1">
    <source>
        <dbReference type="SAM" id="MobiDB-lite"/>
    </source>
</evidence>
<evidence type="ECO:0000259" key="2">
    <source>
        <dbReference type="Pfam" id="PF07238"/>
    </source>
</evidence>
<evidence type="ECO:0000313" key="3">
    <source>
        <dbReference type="EMBL" id="TKD03937.1"/>
    </source>
</evidence>
<dbReference type="OrthoDB" id="5521672at2"/>
<feature type="domain" description="PilZ" evidence="2">
    <location>
        <begin position="96"/>
        <end position="196"/>
    </location>
</feature>
<organism evidence="3 4">
    <name type="scientific">Polyangium fumosum</name>
    <dbReference type="NCBI Taxonomy" id="889272"/>
    <lineage>
        <taxon>Bacteria</taxon>
        <taxon>Pseudomonadati</taxon>
        <taxon>Myxococcota</taxon>
        <taxon>Polyangia</taxon>
        <taxon>Polyangiales</taxon>
        <taxon>Polyangiaceae</taxon>
        <taxon>Polyangium</taxon>
    </lineage>
</organism>
<feature type="compositionally biased region" description="Basic and acidic residues" evidence="1">
    <location>
        <begin position="39"/>
        <end position="51"/>
    </location>
</feature>
<gene>
    <name evidence="3" type="ORF">E8A74_24085</name>
</gene>
<feature type="region of interest" description="Disordered" evidence="1">
    <location>
        <begin position="36"/>
        <end position="61"/>
    </location>
</feature>
<dbReference type="InterPro" id="IPR009875">
    <property type="entry name" value="PilZ_domain"/>
</dbReference>
<accession>A0A4U1J8I7</accession>
<name>A0A4U1J8I7_9BACT</name>
<dbReference type="Pfam" id="PF07238">
    <property type="entry name" value="PilZ"/>
    <property type="match status" value="1"/>
</dbReference>
<dbReference type="AlphaFoldDB" id="A0A4U1J8I7"/>